<evidence type="ECO:0000256" key="1">
    <source>
        <dbReference type="ARBA" id="ARBA00023015"/>
    </source>
</evidence>
<dbReference type="InterPro" id="IPR010982">
    <property type="entry name" value="Lambda_DNA-bd_dom_sf"/>
</dbReference>
<evidence type="ECO:0000313" key="7">
    <source>
        <dbReference type="Proteomes" id="UP000242752"/>
    </source>
</evidence>
<keyword evidence="3" id="KW-0804">Transcription</keyword>
<accession>A0A2K3YQA5</accession>
<keyword evidence="7" id="KW-1185">Reference proteome</keyword>
<dbReference type="SMART" id="SM00354">
    <property type="entry name" value="HTH_LACI"/>
    <property type="match status" value="1"/>
</dbReference>
<dbReference type="OrthoDB" id="3180992at2"/>
<proteinExistence type="predicted"/>
<gene>
    <name evidence="6" type="ORF">CD122_05760</name>
</gene>
<keyword evidence="1" id="KW-0805">Transcription regulation</keyword>
<dbReference type="Pfam" id="PF13407">
    <property type="entry name" value="Peripla_BP_4"/>
    <property type="match status" value="1"/>
</dbReference>
<feature type="domain" description="HTH lacI-type" evidence="4">
    <location>
        <begin position="1"/>
        <end position="54"/>
    </location>
</feature>
<dbReference type="Gene3D" id="3.40.50.2300">
    <property type="match status" value="2"/>
</dbReference>
<dbReference type="PROSITE" id="PS50932">
    <property type="entry name" value="HTH_LACI_2"/>
    <property type="match status" value="1"/>
</dbReference>
<evidence type="ECO:0000256" key="3">
    <source>
        <dbReference type="ARBA" id="ARBA00023163"/>
    </source>
</evidence>
<dbReference type="CDD" id="cd01542">
    <property type="entry name" value="PBP1_TreR-like"/>
    <property type="match status" value="1"/>
</dbReference>
<dbReference type="CDD" id="cd01392">
    <property type="entry name" value="HTH_LacI"/>
    <property type="match status" value="1"/>
</dbReference>
<evidence type="ECO:0000313" key="6">
    <source>
        <dbReference type="EMBL" id="PNZ27789.1"/>
    </source>
</evidence>
<dbReference type="InterPro" id="IPR001387">
    <property type="entry name" value="Cro/C1-type_HTH"/>
</dbReference>
<dbReference type="SUPFAM" id="SSF47413">
    <property type="entry name" value="lambda repressor-like DNA-binding domains"/>
    <property type="match status" value="1"/>
</dbReference>
<dbReference type="PANTHER" id="PTHR30146:SF154">
    <property type="entry name" value="TRANSCRIPTION REGULATOR, MEMBER OF GALR FAMILY"/>
    <property type="match status" value="1"/>
</dbReference>
<dbReference type="InterPro" id="IPR000843">
    <property type="entry name" value="HTH_LacI"/>
</dbReference>
<protein>
    <submittedName>
        <fullName evidence="6">LacI family transcriptional regulator</fullName>
    </submittedName>
</protein>
<dbReference type="GO" id="GO:0003700">
    <property type="term" value="F:DNA-binding transcription factor activity"/>
    <property type="evidence" value="ECO:0007669"/>
    <property type="project" value="TreeGrafter"/>
</dbReference>
<dbReference type="RefSeq" id="WP_103358047.1">
    <property type="nucleotide sequence ID" value="NZ_CP113107.1"/>
</dbReference>
<sequence>MNIQDIAELSGVSKSTVSRYLNNGSVSPKTQQKIQEVIEKYGYAPNQFAQSLRAQQTKLIGVIIPRMYSYAVASTVQGIKKTCETQNYQMLLTLTEREVTQELEALRSFQRSKVDGVLFMATAITDAHMEVIQSMTMPVILIGQTHEQLSAIYHDDEAAGKLMAERIIEHGYQRVYYAGVTDEDKAVGHLRYQGLTNTLQAAGVEIESVEAAFDYDAALRKVHEQIVLRADTAYIGATDTIALALYRVIMSEAQTFTPFIGGFGGDPVTDIVHPKIHTVYYQYERAGQMAVQALFKQLKNKKEVTTEILEVLPSQKSFLFYNSGTVTNG</sequence>
<dbReference type="Gene3D" id="1.10.260.40">
    <property type="entry name" value="lambda repressor-like DNA-binding domains"/>
    <property type="match status" value="1"/>
</dbReference>
<dbReference type="Pfam" id="PF00356">
    <property type="entry name" value="LacI"/>
    <property type="match status" value="1"/>
</dbReference>
<evidence type="ECO:0000259" key="5">
    <source>
        <dbReference type="PROSITE" id="PS50943"/>
    </source>
</evidence>
<name>A0A2K3YQA5_9STAP</name>
<keyword evidence="2" id="KW-0238">DNA-binding</keyword>
<dbReference type="GO" id="GO:0000976">
    <property type="term" value="F:transcription cis-regulatory region binding"/>
    <property type="evidence" value="ECO:0007669"/>
    <property type="project" value="TreeGrafter"/>
</dbReference>
<feature type="domain" description="HTH cro/C1-type" evidence="5">
    <location>
        <begin position="1"/>
        <end position="48"/>
    </location>
</feature>
<comment type="caution">
    <text evidence="6">The sequence shown here is derived from an EMBL/GenBank/DDBJ whole genome shotgun (WGS) entry which is preliminary data.</text>
</comment>
<dbReference type="EMBL" id="PPRF01000033">
    <property type="protein sequence ID" value="PNZ27789.1"/>
    <property type="molecule type" value="Genomic_DNA"/>
</dbReference>
<dbReference type="AlphaFoldDB" id="A0A2K3YQA5"/>
<dbReference type="InterPro" id="IPR025997">
    <property type="entry name" value="SBP_2_dom"/>
</dbReference>
<dbReference type="PROSITE" id="PS50943">
    <property type="entry name" value="HTH_CROC1"/>
    <property type="match status" value="1"/>
</dbReference>
<dbReference type="Proteomes" id="UP000242752">
    <property type="component" value="Unassembled WGS sequence"/>
</dbReference>
<dbReference type="SUPFAM" id="SSF53822">
    <property type="entry name" value="Periplasmic binding protein-like I"/>
    <property type="match status" value="1"/>
</dbReference>
<dbReference type="PROSITE" id="PS00356">
    <property type="entry name" value="HTH_LACI_1"/>
    <property type="match status" value="1"/>
</dbReference>
<evidence type="ECO:0000259" key="4">
    <source>
        <dbReference type="PROSITE" id="PS50932"/>
    </source>
</evidence>
<organism evidence="6 7">
    <name type="scientific">Staphylococcus rostri</name>
    <dbReference type="NCBI Taxonomy" id="522262"/>
    <lineage>
        <taxon>Bacteria</taxon>
        <taxon>Bacillati</taxon>
        <taxon>Bacillota</taxon>
        <taxon>Bacilli</taxon>
        <taxon>Bacillales</taxon>
        <taxon>Staphylococcaceae</taxon>
        <taxon>Staphylococcus</taxon>
    </lineage>
</organism>
<reference evidence="6 7" key="1">
    <citation type="submission" date="2017-08" db="EMBL/GenBank/DDBJ databases">
        <title>Draft genome sequences of 64 type strains of genus Staph aureus.</title>
        <authorList>
            <person name="Cole K."/>
            <person name="Golubchik T."/>
            <person name="Russell J."/>
            <person name="Foster D."/>
            <person name="Llewelyn M."/>
            <person name="Wilson D."/>
            <person name="Crook D."/>
            <person name="Paul J."/>
        </authorList>
    </citation>
    <scope>NUCLEOTIDE SEQUENCE [LARGE SCALE GENOMIC DNA]</scope>
    <source>
        <strain evidence="6 7">DSM 21968</strain>
    </source>
</reference>
<dbReference type="InterPro" id="IPR028082">
    <property type="entry name" value="Peripla_BP_I"/>
</dbReference>
<evidence type="ECO:0000256" key="2">
    <source>
        <dbReference type="ARBA" id="ARBA00023125"/>
    </source>
</evidence>
<dbReference type="PANTHER" id="PTHR30146">
    <property type="entry name" value="LACI-RELATED TRANSCRIPTIONAL REPRESSOR"/>
    <property type="match status" value="1"/>
</dbReference>